<feature type="compositionally biased region" description="Polar residues" evidence="11">
    <location>
        <begin position="1805"/>
        <end position="1814"/>
    </location>
</feature>
<keyword evidence="10" id="KW-0539">Nucleus</keyword>
<feature type="compositionally biased region" description="Acidic residues" evidence="11">
    <location>
        <begin position="1"/>
        <end position="14"/>
    </location>
</feature>
<keyword evidence="4" id="KW-0378">Hydrolase</keyword>
<dbReference type="PANTHER" id="PTHR45685:SF1">
    <property type="entry name" value="HELICASE SRCAP"/>
    <property type="match status" value="1"/>
</dbReference>
<feature type="compositionally biased region" description="Low complexity" evidence="11">
    <location>
        <begin position="185"/>
        <end position="196"/>
    </location>
</feature>
<feature type="region of interest" description="Disordered" evidence="11">
    <location>
        <begin position="351"/>
        <end position="375"/>
    </location>
</feature>
<evidence type="ECO:0000256" key="4">
    <source>
        <dbReference type="ARBA" id="ARBA00022801"/>
    </source>
</evidence>
<name>A0A507C968_9FUNG</name>
<evidence type="ECO:0000313" key="16">
    <source>
        <dbReference type="Proteomes" id="UP000319731"/>
    </source>
</evidence>
<dbReference type="RefSeq" id="XP_031026283.1">
    <property type="nucleotide sequence ID" value="XM_031167751.1"/>
</dbReference>
<feature type="region of interest" description="Disordered" evidence="11">
    <location>
        <begin position="1"/>
        <end position="242"/>
    </location>
</feature>
<dbReference type="Pfam" id="PF07529">
    <property type="entry name" value="HSA"/>
    <property type="match status" value="1"/>
</dbReference>
<dbReference type="Pfam" id="PF00271">
    <property type="entry name" value="Helicase_C"/>
    <property type="match status" value="1"/>
</dbReference>
<feature type="compositionally biased region" description="Gly residues" evidence="11">
    <location>
        <begin position="1734"/>
        <end position="1745"/>
    </location>
</feature>
<sequence length="1821" mass="205231">MQDEDIDIEEDAEEQPSKRIKTEAGDGSTSHRRHQARQETLLNINPQAPNMTGSAAGANDDGGGEEGASASSSATNTPGGSPKRVRKPKQIFEIDTIHTKPQKRRKSAGSSPKIQTKGSREEGGGGEEDASYHISTPVKLERNDATPSSRKSNKSSKSSPAATPLEKFNKRRGGNQPKPRGRPPLSSVKSASKLSLITVPDDSAEEHESQNDGRDESPPIEYRLDRSSPSKPSKAEQQPLLHPPWWAEDYERILQRSLAEDPRKDYIMQDEKPHALLTQFGSFKRTEIQHKKDGLKEFIADHDTRVRELHHLEVLNGDMLTFEKKKALDDSEGLEQYEHVYDLWKNIPPPEVDISNQKPASAQADSDATSSRPPAAPIFSKQFATVRDYLDSFVWIDEDELVPEVAEFRAKSEGDMSHRIYLARQEGLLQGPIPPPPTSHRKGGLKAAQEPVQKKTHMQYLVDEMMFIAKAAQEERKWKIAMAKKLARAVVRFFDDRHAHTLKLERDEQKRIRKLAKLTALEVRKKWDVVEAIVRAKWKQLIDVEEAHAGKRQLNAIIEHSQQVLDAQRMSAPPESDDDKEESNPRDVVSDDYQEGEDSDGEAAMEVDEDGNSEDGEVNELDREADMPIEELLARHGGYQVGLIPDSDDVDEEEEGEEEEEEENDEDEGSVEDDNDQQDEEEDNQPDKAENGRHTEKLVSKYDNDTASSSADDADDEEESEADFEEEDEEPDDEATLEADEQASDSGDDELKALQNDADAPIEDLLGQYGRDMMQIDNPPKANGSRPQSSKTARGKRPAPSPDVENSPARDEQASDTDMNDAENNDSDQQVGDHEESVAEEQPDDTDVDMNSVRGAEVAAPTGTTLSSTFVRTTIPSLLKGTLREYQHVGLDWMANLYRNGLNGILADEMGLGKTIQTISLLSWLAVDKGIWGPHLIIVPTSVLLNWEFEFKKFAPGFKILTYYGNPKERKEKRQGWSKPNAFHVVITSYQLVLQDHGSFRRKEWQYLILDEAHNIKNFRSQRWQNLLMFNARRRLLLTGTPLQNNLMELWSLLYFLMPKGITSTMPSGFANQKEFQEWFSNPMDKMIETTDTMNDETRETVGKLHTVLRPYLLRRLKKDVEKQMPGKYEHVLYCRLSTRQRFLYDDFLSRAETRQNLASGNYMSIINCLMQLRKVCNHPDLFEVRPILTSFIMSSQVMDVLELDQFLIQRQLFKNQDEAEANSNINLDLFNLSNMIRHESMSAYDGEILSELDCRGAFEQAVKAAEMNEAGLRAIAPQTPNFWKLTELIKTVHAESAAQILQDTKQSAYVNRFRSTSRPIYGWSLRRQARLLGGRAIDMVNLPTTTQSELLDLPDALRDLVAPYSRRADELQDVLTHFAFVTPPVRIVGRVIGLYNDDSVELVKSTEPATSQLVHNVATGLTIAFPDKRLLQYDCGKLQALDSLLRKLKAGSHRALIFTQMTKMLDVLEQFLNIHGHRYLRLDGATKVEQRQVLMERFNTDKRILVFILSTRSGGLGMNLTGADTVIFYDSDWNPAMDAQAQDRAHRIGQTRDVHIYRLISEHTIEENMLKKANQKRLLDNIVIAKGDFTTDYVRKSDWRDWLGDGLGGTSIDSITTKGGTVDWEQALAAAEDETDRVALKQAQQEEDLEHRLDVDDFQENAALNAANKDGGGGGDNGRHEEYIGAVEEYMFRTVVKYWSLQEFIDWREFAGTPAYVLDPFEEGAADNVDDGGNSGAVGTGSGGSSTTNKIKSGIVKGAVPTFLEEIDTRKVDLDEDDDDDEEEEEQRRDEDEEEDVEMVDVQAVSTPGTAESSGLMDDE</sequence>
<dbReference type="InterPro" id="IPR049730">
    <property type="entry name" value="SNF2/RAD54-like_C"/>
</dbReference>
<dbReference type="STRING" id="1806994.A0A507C968"/>
<evidence type="ECO:0000256" key="10">
    <source>
        <dbReference type="ARBA" id="ARBA00023242"/>
    </source>
</evidence>
<dbReference type="GO" id="GO:0016887">
    <property type="term" value="F:ATP hydrolysis activity"/>
    <property type="evidence" value="ECO:0007669"/>
    <property type="project" value="TreeGrafter"/>
</dbReference>
<evidence type="ECO:0000256" key="9">
    <source>
        <dbReference type="ARBA" id="ARBA00023159"/>
    </source>
</evidence>
<feature type="compositionally biased region" description="Acidic residues" evidence="11">
    <location>
        <begin position="646"/>
        <end position="684"/>
    </location>
</feature>
<keyword evidence="3" id="KW-0547">Nucleotide-binding</keyword>
<dbReference type="GO" id="GO:0005524">
    <property type="term" value="F:ATP binding"/>
    <property type="evidence" value="ECO:0007669"/>
    <property type="project" value="UniProtKB-KW"/>
</dbReference>
<feature type="compositionally biased region" description="Acidic residues" evidence="11">
    <location>
        <begin position="838"/>
        <end position="848"/>
    </location>
</feature>
<proteinExistence type="inferred from homology"/>
<feature type="domain" description="HSA" evidence="14">
    <location>
        <begin position="445"/>
        <end position="517"/>
    </location>
</feature>
<dbReference type="InterPro" id="IPR001650">
    <property type="entry name" value="Helicase_C-like"/>
</dbReference>
<keyword evidence="5" id="KW-0347">Helicase</keyword>
<feature type="compositionally biased region" description="Polar residues" evidence="11">
    <location>
        <begin position="108"/>
        <end position="117"/>
    </location>
</feature>
<keyword evidence="8" id="KW-0238">DNA-binding</keyword>
<evidence type="ECO:0000256" key="1">
    <source>
        <dbReference type="ARBA" id="ARBA00004123"/>
    </source>
</evidence>
<feature type="region of interest" description="Disordered" evidence="11">
    <location>
        <begin position="1728"/>
        <end position="1752"/>
    </location>
</feature>
<dbReference type="EMBL" id="QEAO01000006">
    <property type="protein sequence ID" value="TPX35898.1"/>
    <property type="molecule type" value="Genomic_DNA"/>
</dbReference>
<feature type="region of interest" description="Disordered" evidence="11">
    <location>
        <begin position="428"/>
        <end position="450"/>
    </location>
</feature>
<feature type="region of interest" description="Disordered" evidence="11">
    <location>
        <begin position="1768"/>
        <end position="1821"/>
    </location>
</feature>
<keyword evidence="9" id="KW-0010">Activator</keyword>
<evidence type="ECO:0000256" key="7">
    <source>
        <dbReference type="ARBA" id="ARBA00022853"/>
    </source>
</evidence>
<dbReference type="InterPro" id="IPR050520">
    <property type="entry name" value="INO80/SWR1_helicase"/>
</dbReference>
<feature type="compositionally biased region" description="Basic and acidic residues" evidence="11">
    <location>
        <begin position="206"/>
        <end position="228"/>
    </location>
</feature>
<dbReference type="Proteomes" id="UP000319731">
    <property type="component" value="Unassembled WGS sequence"/>
</dbReference>
<evidence type="ECO:0000256" key="2">
    <source>
        <dbReference type="ARBA" id="ARBA00009220"/>
    </source>
</evidence>
<dbReference type="InterPro" id="IPR000330">
    <property type="entry name" value="SNF2_N"/>
</dbReference>
<feature type="region of interest" description="Disordered" evidence="11">
    <location>
        <begin position="566"/>
        <end position="850"/>
    </location>
</feature>
<evidence type="ECO:0000259" key="14">
    <source>
        <dbReference type="PROSITE" id="PS51204"/>
    </source>
</evidence>
<dbReference type="InterPro" id="IPR038718">
    <property type="entry name" value="SNF2-like_sf"/>
</dbReference>
<evidence type="ECO:0000256" key="11">
    <source>
        <dbReference type="SAM" id="MobiDB-lite"/>
    </source>
</evidence>
<dbReference type="CDD" id="cd18793">
    <property type="entry name" value="SF2_C_SNF"/>
    <property type="match status" value="1"/>
</dbReference>
<evidence type="ECO:0000256" key="6">
    <source>
        <dbReference type="ARBA" id="ARBA00022840"/>
    </source>
</evidence>
<dbReference type="GO" id="GO:0006338">
    <property type="term" value="P:chromatin remodeling"/>
    <property type="evidence" value="ECO:0007669"/>
    <property type="project" value="TreeGrafter"/>
</dbReference>
<dbReference type="SMART" id="SM00490">
    <property type="entry name" value="HELICc"/>
    <property type="match status" value="1"/>
</dbReference>
<evidence type="ECO:0000256" key="3">
    <source>
        <dbReference type="ARBA" id="ARBA00022741"/>
    </source>
</evidence>
<comment type="subcellular location">
    <subcellularLocation>
        <location evidence="1">Nucleus</location>
    </subcellularLocation>
</comment>
<dbReference type="FunFam" id="3.40.50.300:FF:002272">
    <property type="entry name" value="protein PHOTOPERIOD-INDEPENDENT EARLY FLOWERING 1 isoform X1"/>
    <property type="match status" value="1"/>
</dbReference>
<dbReference type="PROSITE" id="PS51204">
    <property type="entry name" value="HSA"/>
    <property type="match status" value="1"/>
</dbReference>
<feature type="compositionally biased region" description="Low complexity" evidence="11">
    <location>
        <begin position="67"/>
        <end position="82"/>
    </location>
</feature>
<evidence type="ECO:0000259" key="12">
    <source>
        <dbReference type="PROSITE" id="PS51192"/>
    </source>
</evidence>
<dbReference type="SMART" id="SM00573">
    <property type="entry name" value="HSA"/>
    <property type="match status" value="1"/>
</dbReference>
<keyword evidence="16" id="KW-1185">Reference proteome</keyword>
<feature type="domain" description="Helicase C-terminal" evidence="13">
    <location>
        <begin position="1441"/>
        <end position="1591"/>
    </location>
</feature>
<dbReference type="GeneID" id="42003048"/>
<keyword evidence="6" id="KW-0067">ATP-binding</keyword>
<dbReference type="PROSITE" id="PS51192">
    <property type="entry name" value="HELICASE_ATP_BIND_1"/>
    <property type="match status" value="1"/>
</dbReference>
<feature type="compositionally biased region" description="Low complexity" evidence="11">
    <location>
        <begin position="360"/>
        <end position="371"/>
    </location>
</feature>
<dbReference type="InterPro" id="IPR014001">
    <property type="entry name" value="Helicase_ATP-bd"/>
</dbReference>
<dbReference type="Gene3D" id="3.40.50.10810">
    <property type="entry name" value="Tandem AAA-ATPase domain"/>
    <property type="match status" value="1"/>
</dbReference>
<feature type="compositionally biased region" description="Acidic residues" evidence="11">
    <location>
        <begin position="1775"/>
        <end position="1800"/>
    </location>
</feature>
<dbReference type="InterPro" id="IPR014012">
    <property type="entry name" value="HSA_dom"/>
</dbReference>
<evidence type="ECO:0000313" key="15">
    <source>
        <dbReference type="EMBL" id="TPX35898.1"/>
    </source>
</evidence>
<dbReference type="SMART" id="SM00487">
    <property type="entry name" value="DEXDc"/>
    <property type="match status" value="1"/>
</dbReference>
<evidence type="ECO:0000256" key="5">
    <source>
        <dbReference type="ARBA" id="ARBA00022806"/>
    </source>
</evidence>
<dbReference type="GO" id="GO:0000812">
    <property type="term" value="C:Swr1 complex"/>
    <property type="evidence" value="ECO:0007669"/>
    <property type="project" value="TreeGrafter"/>
</dbReference>
<feature type="compositionally biased region" description="Acidic residues" evidence="11">
    <location>
        <begin position="590"/>
        <end position="619"/>
    </location>
</feature>
<dbReference type="Gene3D" id="3.40.50.300">
    <property type="entry name" value="P-loop containing nucleotide triphosphate hydrolases"/>
    <property type="match status" value="1"/>
</dbReference>
<dbReference type="Gene3D" id="1.20.120.850">
    <property type="entry name" value="SWI2/SNF2 ATPases, N-terminal domain"/>
    <property type="match status" value="1"/>
</dbReference>
<feature type="domain" description="Helicase ATP-binding" evidence="12">
    <location>
        <begin position="895"/>
        <end position="1060"/>
    </location>
</feature>
<keyword evidence="7" id="KW-0156">Chromatin regulator</keyword>
<dbReference type="OrthoDB" id="372624at2759"/>
<feature type="compositionally biased region" description="Basic and acidic residues" evidence="11">
    <location>
        <begin position="15"/>
        <end position="24"/>
    </location>
</feature>
<dbReference type="CDD" id="cd18003">
    <property type="entry name" value="DEXQc_SRCAP"/>
    <property type="match status" value="1"/>
</dbReference>
<dbReference type="GO" id="GO:0042393">
    <property type="term" value="F:histone binding"/>
    <property type="evidence" value="ECO:0007669"/>
    <property type="project" value="TreeGrafter"/>
</dbReference>
<dbReference type="FunFam" id="3.40.50.10810:FF:000005">
    <property type="entry name" value="Photoperiod-independent early flowering 1"/>
    <property type="match status" value="1"/>
</dbReference>
<comment type="similarity">
    <text evidence="2">Belongs to the SNF2/RAD54 helicase family. SWR1 subfamily.</text>
</comment>
<protein>
    <submittedName>
        <fullName evidence="15">Uncharacterized protein</fullName>
    </submittedName>
</protein>
<dbReference type="PROSITE" id="PS51194">
    <property type="entry name" value="HELICASE_CTER"/>
    <property type="match status" value="1"/>
</dbReference>
<dbReference type="GO" id="GO:0003677">
    <property type="term" value="F:DNA binding"/>
    <property type="evidence" value="ECO:0007669"/>
    <property type="project" value="UniProtKB-KW"/>
</dbReference>
<feature type="compositionally biased region" description="Acidic residues" evidence="11">
    <location>
        <begin position="814"/>
        <end position="826"/>
    </location>
</feature>
<feature type="compositionally biased region" description="Acidic residues" evidence="11">
    <location>
        <begin position="712"/>
        <end position="748"/>
    </location>
</feature>
<dbReference type="PANTHER" id="PTHR45685">
    <property type="entry name" value="HELICASE SRCAP-RELATED"/>
    <property type="match status" value="1"/>
</dbReference>
<accession>A0A507C968</accession>
<evidence type="ECO:0000259" key="13">
    <source>
        <dbReference type="PROSITE" id="PS51194"/>
    </source>
</evidence>
<dbReference type="GO" id="GO:0004386">
    <property type="term" value="F:helicase activity"/>
    <property type="evidence" value="ECO:0007669"/>
    <property type="project" value="UniProtKB-KW"/>
</dbReference>
<feature type="compositionally biased region" description="Polar residues" evidence="11">
    <location>
        <begin position="38"/>
        <end position="52"/>
    </location>
</feature>
<dbReference type="InterPro" id="IPR027417">
    <property type="entry name" value="P-loop_NTPase"/>
</dbReference>
<feature type="compositionally biased region" description="Basic and acidic residues" evidence="11">
    <location>
        <begin position="685"/>
        <end position="704"/>
    </location>
</feature>
<comment type="caution">
    <text evidence="15">The sequence shown here is derived from an EMBL/GenBank/DDBJ whole genome shotgun (WGS) entry which is preliminary data.</text>
</comment>
<organism evidence="15 16">
    <name type="scientific">Synchytrium microbalum</name>
    <dbReference type="NCBI Taxonomy" id="1806994"/>
    <lineage>
        <taxon>Eukaryota</taxon>
        <taxon>Fungi</taxon>
        <taxon>Fungi incertae sedis</taxon>
        <taxon>Chytridiomycota</taxon>
        <taxon>Chytridiomycota incertae sedis</taxon>
        <taxon>Chytridiomycetes</taxon>
        <taxon>Synchytriales</taxon>
        <taxon>Synchytriaceae</taxon>
        <taxon>Synchytrium</taxon>
    </lineage>
</organism>
<reference evidence="15 16" key="1">
    <citation type="journal article" date="2019" name="Sci. Rep.">
        <title>Comparative genomics of chytrid fungi reveal insights into the obligate biotrophic and pathogenic lifestyle of Synchytrium endobioticum.</title>
        <authorList>
            <person name="van de Vossenberg B.T.L.H."/>
            <person name="Warris S."/>
            <person name="Nguyen H.D.T."/>
            <person name="van Gent-Pelzer M.P.E."/>
            <person name="Joly D.L."/>
            <person name="van de Geest H.C."/>
            <person name="Bonants P.J.M."/>
            <person name="Smith D.S."/>
            <person name="Levesque C.A."/>
            <person name="van der Lee T.A.J."/>
        </authorList>
    </citation>
    <scope>NUCLEOTIDE SEQUENCE [LARGE SCALE GENOMIC DNA]</scope>
    <source>
        <strain evidence="15 16">JEL517</strain>
    </source>
</reference>
<evidence type="ECO:0000256" key="8">
    <source>
        <dbReference type="ARBA" id="ARBA00023125"/>
    </source>
</evidence>
<gene>
    <name evidence="15" type="ORF">SmJEL517_g01823</name>
</gene>
<dbReference type="Pfam" id="PF00176">
    <property type="entry name" value="SNF2-rel_dom"/>
    <property type="match status" value="1"/>
</dbReference>
<dbReference type="SUPFAM" id="SSF52540">
    <property type="entry name" value="P-loop containing nucleoside triphosphate hydrolases"/>
    <property type="match status" value="2"/>
</dbReference>